<sequence>MTEDSETKKLQDKLGYADIHPTTLSPLQKQPKTNSNIHVTIREPKPQRPIPALEKKRSFREETPMQRSNSLQGECICQKNMDTRNPEDIKEMASRLYEMADRMLQSLSLEEKNKPRPSSSTPIRRSSTRSSPDTIYRQNYPEYMLPPPQPRAPLNYYYYAPIEYDSPPLDYYYVPRRPRRRKSMSQVSDEEYIRLKRKNSKRMQEPVYDAYYYDYYY</sequence>
<feature type="compositionally biased region" description="Basic and acidic residues" evidence="1">
    <location>
        <begin position="53"/>
        <end position="64"/>
    </location>
</feature>
<dbReference type="AlphaFoldDB" id="A0A1X0S157"/>
<evidence type="ECO:0000313" key="3">
    <source>
        <dbReference type="Proteomes" id="UP000242381"/>
    </source>
</evidence>
<feature type="region of interest" description="Disordered" evidence="1">
    <location>
        <begin position="1"/>
        <end position="71"/>
    </location>
</feature>
<protein>
    <submittedName>
        <fullName evidence="2">Uncharacterized protein</fullName>
    </submittedName>
</protein>
<dbReference type="EMBL" id="KV921340">
    <property type="protein sequence ID" value="ORE18042.1"/>
    <property type="molecule type" value="Genomic_DNA"/>
</dbReference>
<accession>A0A1X0S157</accession>
<dbReference type="OMA" id="FREETPM"/>
<dbReference type="VEuPathDB" id="FungiDB:BCV72DRAFT_95321"/>
<dbReference type="Proteomes" id="UP000242381">
    <property type="component" value="Unassembled WGS sequence"/>
</dbReference>
<name>A0A1X0S157_RHIZD</name>
<evidence type="ECO:0000256" key="1">
    <source>
        <dbReference type="SAM" id="MobiDB-lite"/>
    </source>
</evidence>
<gene>
    <name evidence="2" type="ORF">BCV71DRAFT_227182</name>
</gene>
<reference evidence="2 3" key="1">
    <citation type="journal article" date="2016" name="Proc. Natl. Acad. Sci. U.S.A.">
        <title>Lipid metabolic changes in an early divergent fungus govern the establishment of a mutualistic symbiosis with endobacteria.</title>
        <authorList>
            <person name="Lastovetsky O.A."/>
            <person name="Gaspar M.L."/>
            <person name="Mondo S.J."/>
            <person name="LaButti K.M."/>
            <person name="Sandor L."/>
            <person name="Grigoriev I.V."/>
            <person name="Henry S.A."/>
            <person name="Pawlowska T.E."/>
        </authorList>
    </citation>
    <scope>NUCLEOTIDE SEQUENCE [LARGE SCALE GENOMIC DNA]</scope>
    <source>
        <strain evidence="2 3">ATCC 11559</strain>
    </source>
</reference>
<feature type="compositionally biased region" description="Low complexity" evidence="1">
    <location>
        <begin position="116"/>
        <end position="132"/>
    </location>
</feature>
<feature type="region of interest" description="Disordered" evidence="1">
    <location>
        <begin position="108"/>
        <end position="144"/>
    </location>
</feature>
<organism evidence="2 3">
    <name type="scientific">Rhizopus microsporus</name>
    <dbReference type="NCBI Taxonomy" id="58291"/>
    <lineage>
        <taxon>Eukaryota</taxon>
        <taxon>Fungi</taxon>
        <taxon>Fungi incertae sedis</taxon>
        <taxon>Mucoromycota</taxon>
        <taxon>Mucoromycotina</taxon>
        <taxon>Mucoromycetes</taxon>
        <taxon>Mucorales</taxon>
        <taxon>Mucorineae</taxon>
        <taxon>Rhizopodaceae</taxon>
        <taxon>Rhizopus</taxon>
    </lineage>
</organism>
<feature type="compositionally biased region" description="Basic and acidic residues" evidence="1">
    <location>
        <begin position="1"/>
        <end position="12"/>
    </location>
</feature>
<evidence type="ECO:0000313" key="2">
    <source>
        <dbReference type="EMBL" id="ORE18042.1"/>
    </source>
</evidence>
<feature type="compositionally biased region" description="Polar residues" evidence="1">
    <location>
        <begin position="22"/>
        <end position="38"/>
    </location>
</feature>
<proteinExistence type="predicted"/>